<dbReference type="InterPro" id="IPR000490">
    <property type="entry name" value="Glyco_hydro_17"/>
</dbReference>
<feature type="chain" id="PRO_5024270911" description="glucan endo-1,3-beta-D-glucosidase" evidence="9">
    <location>
        <begin position="18"/>
        <end position="359"/>
    </location>
</feature>
<proteinExistence type="inferred from homology"/>
<evidence type="ECO:0000256" key="8">
    <source>
        <dbReference type="RuleBase" id="RU004335"/>
    </source>
</evidence>
<evidence type="ECO:0000256" key="4">
    <source>
        <dbReference type="ARBA" id="ARBA00022801"/>
    </source>
</evidence>
<dbReference type="AlphaFoldDB" id="A0A5N6QGM3"/>
<evidence type="ECO:0000313" key="11">
    <source>
        <dbReference type="Proteomes" id="UP000327013"/>
    </source>
</evidence>
<evidence type="ECO:0000256" key="7">
    <source>
        <dbReference type="ARBA" id="ARBA00033417"/>
    </source>
</evidence>
<dbReference type="OrthoDB" id="941679at2759"/>
<dbReference type="EMBL" id="CM017321">
    <property type="protein sequence ID" value="KAE7998468.1"/>
    <property type="molecule type" value="Genomic_DNA"/>
</dbReference>
<organism evidence="10 11">
    <name type="scientific">Carpinus fangiana</name>
    <dbReference type="NCBI Taxonomy" id="176857"/>
    <lineage>
        <taxon>Eukaryota</taxon>
        <taxon>Viridiplantae</taxon>
        <taxon>Streptophyta</taxon>
        <taxon>Embryophyta</taxon>
        <taxon>Tracheophyta</taxon>
        <taxon>Spermatophyta</taxon>
        <taxon>Magnoliopsida</taxon>
        <taxon>eudicotyledons</taxon>
        <taxon>Gunneridae</taxon>
        <taxon>Pentapetalae</taxon>
        <taxon>rosids</taxon>
        <taxon>fabids</taxon>
        <taxon>Fagales</taxon>
        <taxon>Betulaceae</taxon>
        <taxon>Carpinus</taxon>
    </lineage>
</organism>
<name>A0A5N6QGM3_9ROSI</name>
<sequence>MAAVVSWKVMIVSFVCGIVAIHEHIGIHTAVADFGPFGVVYGRTGNDIPDENAVIELCHKYCLKKIRFLEGNDRLMHALIDQNIAVTIDIKNFRLPAMAYNNGRDAFDWINHNVMPFIGKVQIEQIVVGNEAIPGVFSEYVAPAIQNIKNKLLEQDVSILLTTAVSTSVLSATFPPSNGAFNNESIQHMTDVIAAMGALYHKPTLMVNVFPYDYHAAGIIRQDFATFTAGKPIFWDGSNGYWNMLDALLDAFNYALSKAGLFNRNNSGRLSLVVGASGWPSDANGNFTTPALAATYNENLMKRLARVQGTPARLAYPVKGFVYALFNENLRLPGPPRHFGLFNTNKTPAYLFHVPGCSI</sequence>
<comment type="catalytic activity">
    <reaction evidence="1">
        <text>Hydrolysis of (1-&gt;3)-beta-D-glucosidic linkages in (1-&gt;3)-beta-D-glucans.</text>
        <dbReference type="EC" id="3.2.1.39"/>
    </reaction>
</comment>
<keyword evidence="5" id="KW-0326">Glycosidase</keyword>
<feature type="signal peptide" evidence="9">
    <location>
        <begin position="1"/>
        <end position="17"/>
    </location>
</feature>
<dbReference type="InterPro" id="IPR017853">
    <property type="entry name" value="GH"/>
</dbReference>
<keyword evidence="9" id="KW-0732">Signal</keyword>
<dbReference type="Pfam" id="PF00332">
    <property type="entry name" value="Glyco_hydro_17"/>
    <property type="match status" value="1"/>
</dbReference>
<keyword evidence="4" id="KW-0378">Hydrolase</keyword>
<reference evidence="10 11" key="1">
    <citation type="submission" date="2019-06" db="EMBL/GenBank/DDBJ databases">
        <title>A chromosomal-level reference genome of Carpinus fangiana (Coryloideae, Betulaceae).</title>
        <authorList>
            <person name="Yang X."/>
            <person name="Wang Z."/>
            <person name="Zhang L."/>
            <person name="Hao G."/>
            <person name="Liu J."/>
            <person name="Yang Y."/>
        </authorList>
    </citation>
    <scope>NUCLEOTIDE SEQUENCE [LARGE SCALE GENOMIC DNA]</scope>
    <source>
        <strain evidence="10">Cfa_2016G</strain>
        <tissue evidence="10">Leaf</tissue>
    </source>
</reference>
<accession>A0A5N6QGM3</accession>
<dbReference type="GO" id="GO:0042973">
    <property type="term" value="F:glucan endo-1,3-beta-D-glucosidase activity"/>
    <property type="evidence" value="ECO:0007669"/>
    <property type="project" value="UniProtKB-EC"/>
</dbReference>
<keyword evidence="11" id="KW-1185">Reference proteome</keyword>
<dbReference type="EC" id="3.2.1.39" evidence="3"/>
<dbReference type="Gene3D" id="3.20.20.80">
    <property type="entry name" value="Glycosidases"/>
    <property type="match status" value="1"/>
</dbReference>
<evidence type="ECO:0000256" key="9">
    <source>
        <dbReference type="SAM" id="SignalP"/>
    </source>
</evidence>
<dbReference type="GO" id="GO:0005975">
    <property type="term" value="P:carbohydrate metabolic process"/>
    <property type="evidence" value="ECO:0007669"/>
    <property type="project" value="InterPro"/>
</dbReference>
<dbReference type="Proteomes" id="UP000327013">
    <property type="component" value="Chromosome 1"/>
</dbReference>
<evidence type="ECO:0000256" key="3">
    <source>
        <dbReference type="ARBA" id="ARBA00012780"/>
    </source>
</evidence>
<dbReference type="SUPFAM" id="SSF51445">
    <property type="entry name" value="(Trans)glycosidases"/>
    <property type="match status" value="1"/>
</dbReference>
<dbReference type="InterPro" id="IPR044965">
    <property type="entry name" value="Glyco_hydro_17_plant"/>
</dbReference>
<protein>
    <recommendedName>
        <fullName evidence="3">glucan endo-1,3-beta-D-glucosidase</fullName>
        <ecNumber evidence="3">3.2.1.39</ecNumber>
    </recommendedName>
    <alternativeName>
        <fullName evidence="6">(1-&gt;3)-beta-glucan endohydrolase</fullName>
    </alternativeName>
    <alternativeName>
        <fullName evidence="7">Beta-1,3-endoglucanase</fullName>
    </alternativeName>
</protein>
<evidence type="ECO:0000256" key="5">
    <source>
        <dbReference type="ARBA" id="ARBA00023295"/>
    </source>
</evidence>
<evidence type="ECO:0000313" key="10">
    <source>
        <dbReference type="EMBL" id="KAE7998468.1"/>
    </source>
</evidence>
<evidence type="ECO:0000256" key="1">
    <source>
        <dbReference type="ARBA" id="ARBA00000382"/>
    </source>
</evidence>
<dbReference type="PANTHER" id="PTHR32227">
    <property type="entry name" value="GLUCAN ENDO-1,3-BETA-GLUCOSIDASE BG1-RELATED-RELATED"/>
    <property type="match status" value="1"/>
</dbReference>
<evidence type="ECO:0000256" key="6">
    <source>
        <dbReference type="ARBA" id="ARBA00033335"/>
    </source>
</evidence>
<evidence type="ECO:0000256" key="2">
    <source>
        <dbReference type="ARBA" id="ARBA00008773"/>
    </source>
</evidence>
<gene>
    <name evidence="10" type="ORF">FH972_003012</name>
</gene>
<comment type="similarity">
    <text evidence="2 8">Belongs to the glycosyl hydrolase 17 family.</text>
</comment>